<accession>A0A847RME7</accession>
<dbReference type="SMART" id="SM00387">
    <property type="entry name" value="HATPase_c"/>
    <property type="match status" value="1"/>
</dbReference>
<keyword evidence="4" id="KW-0808">Transferase</keyword>
<dbReference type="SUPFAM" id="SSF55785">
    <property type="entry name" value="PYP-like sensor domain (PAS domain)"/>
    <property type="match status" value="1"/>
</dbReference>
<keyword evidence="13" id="KW-1185">Reference proteome</keyword>
<dbReference type="InterPro" id="IPR003594">
    <property type="entry name" value="HATPase_dom"/>
</dbReference>
<name>A0A847RME7_9BACT</name>
<evidence type="ECO:0000256" key="4">
    <source>
        <dbReference type="ARBA" id="ARBA00022679"/>
    </source>
</evidence>
<dbReference type="Pfam" id="PF13426">
    <property type="entry name" value="PAS_9"/>
    <property type="match status" value="1"/>
</dbReference>
<dbReference type="Gene3D" id="1.10.287.130">
    <property type="match status" value="1"/>
</dbReference>
<keyword evidence="6" id="KW-0418">Kinase</keyword>
<dbReference type="InterPro" id="IPR035965">
    <property type="entry name" value="PAS-like_dom_sf"/>
</dbReference>
<dbReference type="Proteomes" id="UP000570474">
    <property type="component" value="Unassembled WGS sequence"/>
</dbReference>
<dbReference type="InterPro" id="IPR001610">
    <property type="entry name" value="PAC"/>
</dbReference>
<dbReference type="InterPro" id="IPR036890">
    <property type="entry name" value="HATPase_C_sf"/>
</dbReference>
<dbReference type="InterPro" id="IPR001789">
    <property type="entry name" value="Sig_transdc_resp-reg_receiver"/>
</dbReference>
<gene>
    <name evidence="12" type="ORF">HGH92_07990</name>
</gene>
<evidence type="ECO:0000313" key="12">
    <source>
        <dbReference type="EMBL" id="NLR64243.1"/>
    </source>
</evidence>
<dbReference type="Pfam" id="PF00072">
    <property type="entry name" value="Response_reg"/>
    <property type="match status" value="1"/>
</dbReference>
<protein>
    <recommendedName>
        <fullName evidence="2">histidine kinase</fullName>
        <ecNumber evidence="2">2.7.13.3</ecNumber>
    </recommendedName>
</protein>
<evidence type="ECO:0000256" key="5">
    <source>
        <dbReference type="ARBA" id="ARBA00022741"/>
    </source>
</evidence>
<dbReference type="GO" id="GO:0005524">
    <property type="term" value="F:ATP binding"/>
    <property type="evidence" value="ECO:0007669"/>
    <property type="project" value="UniProtKB-KW"/>
</dbReference>
<comment type="caution">
    <text evidence="12">The sequence shown here is derived from an EMBL/GenBank/DDBJ whole genome shotgun (WGS) entry which is preliminary data.</text>
</comment>
<dbReference type="SMART" id="SM00388">
    <property type="entry name" value="HisKA"/>
    <property type="match status" value="1"/>
</dbReference>
<keyword evidence="8" id="KW-0902">Two-component regulatory system</keyword>
<evidence type="ECO:0000256" key="9">
    <source>
        <dbReference type="PROSITE-ProRule" id="PRU00169"/>
    </source>
</evidence>
<feature type="domain" description="Histidine kinase" evidence="10">
    <location>
        <begin position="271"/>
        <end position="480"/>
    </location>
</feature>
<dbReference type="PRINTS" id="PR00344">
    <property type="entry name" value="BCTRLSENSOR"/>
</dbReference>
<dbReference type="SMART" id="SM00086">
    <property type="entry name" value="PAC"/>
    <property type="match status" value="1"/>
</dbReference>
<dbReference type="PANTHER" id="PTHR43065:SF10">
    <property type="entry name" value="PEROXIDE STRESS-ACTIVATED HISTIDINE KINASE MAK3"/>
    <property type="match status" value="1"/>
</dbReference>
<dbReference type="NCBIfam" id="TIGR00229">
    <property type="entry name" value="sensory_box"/>
    <property type="match status" value="1"/>
</dbReference>
<dbReference type="Gene3D" id="3.40.50.2300">
    <property type="match status" value="1"/>
</dbReference>
<dbReference type="PROSITE" id="PS50110">
    <property type="entry name" value="RESPONSE_REGULATORY"/>
    <property type="match status" value="1"/>
</dbReference>
<dbReference type="EC" id="2.7.13.3" evidence="2"/>
<evidence type="ECO:0000256" key="8">
    <source>
        <dbReference type="ARBA" id="ARBA00023012"/>
    </source>
</evidence>
<dbReference type="SUPFAM" id="SSF52172">
    <property type="entry name" value="CheY-like"/>
    <property type="match status" value="1"/>
</dbReference>
<dbReference type="SUPFAM" id="SSF55874">
    <property type="entry name" value="ATPase domain of HSP90 chaperone/DNA topoisomerase II/histidine kinase"/>
    <property type="match status" value="1"/>
</dbReference>
<comment type="catalytic activity">
    <reaction evidence="1">
        <text>ATP + protein L-histidine = ADP + protein N-phospho-L-histidine.</text>
        <dbReference type="EC" id="2.7.13.3"/>
    </reaction>
</comment>
<keyword evidence="3 9" id="KW-0597">Phosphoprotein</keyword>
<evidence type="ECO:0000256" key="6">
    <source>
        <dbReference type="ARBA" id="ARBA00022777"/>
    </source>
</evidence>
<dbReference type="Gene3D" id="3.30.565.10">
    <property type="entry name" value="Histidine kinase-like ATPase, C-terminal domain"/>
    <property type="match status" value="1"/>
</dbReference>
<dbReference type="EMBL" id="JABAIA010000001">
    <property type="protein sequence ID" value="NLR64243.1"/>
    <property type="molecule type" value="Genomic_DNA"/>
</dbReference>
<feature type="modified residue" description="4-aspartylphosphate" evidence="9">
    <location>
        <position position="60"/>
    </location>
</feature>
<dbReference type="CDD" id="cd00130">
    <property type="entry name" value="PAS"/>
    <property type="match status" value="1"/>
</dbReference>
<dbReference type="CDD" id="cd00082">
    <property type="entry name" value="HisKA"/>
    <property type="match status" value="1"/>
</dbReference>
<evidence type="ECO:0000313" key="13">
    <source>
        <dbReference type="Proteomes" id="UP000570474"/>
    </source>
</evidence>
<evidence type="ECO:0000259" key="11">
    <source>
        <dbReference type="PROSITE" id="PS50110"/>
    </source>
</evidence>
<feature type="domain" description="Response regulatory" evidence="11">
    <location>
        <begin position="8"/>
        <end position="125"/>
    </location>
</feature>
<dbReference type="GO" id="GO:0000155">
    <property type="term" value="F:phosphorelay sensor kinase activity"/>
    <property type="evidence" value="ECO:0007669"/>
    <property type="project" value="InterPro"/>
</dbReference>
<dbReference type="Pfam" id="PF00512">
    <property type="entry name" value="HisKA"/>
    <property type="match status" value="1"/>
</dbReference>
<dbReference type="InterPro" id="IPR036097">
    <property type="entry name" value="HisK_dim/P_sf"/>
</dbReference>
<evidence type="ECO:0000256" key="1">
    <source>
        <dbReference type="ARBA" id="ARBA00000085"/>
    </source>
</evidence>
<organism evidence="12 13">
    <name type="scientific">Chitinophaga varians</name>
    <dbReference type="NCBI Taxonomy" id="2202339"/>
    <lineage>
        <taxon>Bacteria</taxon>
        <taxon>Pseudomonadati</taxon>
        <taxon>Bacteroidota</taxon>
        <taxon>Chitinophagia</taxon>
        <taxon>Chitinophagales</taxon>
        <taxon>Chitinophagaceae</taxon>
        <taxon>Chitinophaga</taxon>
    </lineage>
</organism>
<keyword evidence="7" id="KW-0067">ATP-binding</keyword>
<dbReference type="SMART" id="SM00448">
    <property type="entry name" value="REC"/>
    <property type="match status" value="1"/>
</dbReference>
<evidence type="ECO:0000256" key="3">
    <source>
        <dbReference type="ARBA" id="ARBA00022553"/>
    </source>
</evidence>
<proteinExistence type="predicted"/>
<dbReference type="AlphaFoldDB" id="A0A847RME7"/>
<dbReference type="InterPro" id="IPR005467">
    <property type="entry name" value="His_kinase_dom"/>
</dbReference>
<dbReference type="CDD" id="cd00156">
    <property type="entry name" value="REC"/>
    <property type="match status" value="1"/>
</dbReference>
<dbReference type="InterPro" id="IPR004358">
    <property type="entry name" value="Sig_transdc_His_kin-like_C"/>
</dbReference>
<dbReference type="Gene3D" id="3.30.450.20">
    <property type="entry name" value="PAS domain"/>
    <property type="match status" value="1"/>
</dbReference>
<dbReference type="SUPFAM" id="SSF47384">
    <property type="entry name" value="Homodimeric domain of signal transducing histidine kinase"/>
    <property type="match status" value="1"/>
</dbReference>
<dbReference type="RefSeq" id="WP_168870194.1">
    <property type="nucleotide sequence ID" value="NZ_JABAIA010000001.1"/>
</dbReference>
<dbReference type="InterPro" id="IPR000014">
    <property type="entry name" value="PAS"/>
</dbReference>
<dbReference type="PANTHER" id="PTHR43065">
    <property type="entry name" value="SENSOR HISTIDINE KINASE"/>
    <property type="match status" value="1"/>
</dbReference>
<evidence type="ECO:0000256" key="2">
    <source>
        <dbReference type="ARBA" id="ARBA00012438"/>
    </source>
</evidence>
<evidence type="ECO:0000256" key="7">
    <source>
        <dbReference type="ARBA" id="ARBA00022840"/>
    </source>
</evidence>
<reference evidence="12 13" key="1">
    <citation type="submission" date="2020-04" db="EMBL/GenBank/DDBJ databases">
        <authorList>
            <person name="Yin C."/>
        </authorList>
    </citation>
    <scope>NUCLEOTIDE SEQUENCE [LARGE SCALE GENOMIC DNA]</scope>
    <source>
        <strain evidence="12 13">Ae27</strain>
    </source>
</reference>
<dbReference type="InterPro" id="IPR003661">
    <property type="entry name" value="HisK_dim/P_dom"/>
</dbReference>
<evidence type="ECO:0000259" key="10">
    <source>
        <dbReference type="PROSITE" id="PS50109"/>
    </source>
</evidence>
<dbReference type="PROSITE" id="PS50109">
    <property type="entry name" value="HIS_KIN"/>
    <property type="match status" value="1"/>
</dbReference>
<sequence>MAINSKKHILMIDDDEDDFFLVNALLQDISPDEYVLQWVSSYSEALGIIETRSHDLYLVDYRLGAHTGIDVLHHFRNLGYKAPVILFTGKGDYHIDKEAMQAGAADYLVKSEITAVGLERAIRYTLDKFTHLKAIEKSEKRYFSIFEKSNDAILLADCEHRIVAANPAAIRLLRYEEISLYNSYLGALFANESQIKAFVDQLCSEDGVVRQEFVFRTHQGQQLDVVVNASLLDEKKQLYLCIIQDITERKRKEQEKQQQEKFAITGRIARLIAHEVRNPLTNILLAVSELKTSELPETADSLLYLDIMERNCHRINQLVTELLESTRMSELNMLPQGLNVLLEKTIHLAADRLQLNDIKIVRKLREPDRQVMADEDKLIIALLNIIINGVEAMKAGDGILEVETWHESDRVFVRISDTGSGIPPENLAKMFEPFFTSKTKGTGLGLTATQNIILNHKGTIHVDSRPGEGTQFLISFPVVKAAIDQDQLL</sequence>
<keyword evidence="5" id="KW-0547">Nucleotide-binding</keyword>
<dbReference type="Pfam" id="PF02518">
    <property type="entry name" value="HATPase_c"/>
    <property type="match status" value="1"/>
</dbReference>
<dbReference type="InterPro" id="IPR011006">
    <property type="entry name" value="CheY-like_superfamily"/>
</dbReference>